<evidence type="ECO:0000313" key="2">
    <source>
        <dbReference type="EMBL" id="GBP71347.1"/>
    </source>
</evidence>
<dbReference type="AlphaFoldDB" id="A0A4C1Y9Y4"/>
<dbReference type="Pfam" id="PF00078">
    <property type="entry name" value="RVT_1"/>
    <property type="match status" value="1"/>
</dbReference>
<reference evidence="2 3" key="1">
    <citation type="journal article" date="2019" name="Commun. Biol.">
        <title>The bagworm genome reveals a unique fibroin gene that provides high tensile strength.</title>
        <authorList>
            <person name="Kono N."/>
            <person name="Nakamura H."/>
            <person name="Ohtoshi R."/>
            <person name="Tomita M."/>
            <person name="Numata K."/>
            <person name="Arakawa K."/>
        </authorList>
    </citation>
    <scope>NUCLEOTIDE SEQUENCE [LARGE SCALE GENOMIC DNA]</scope>
</reference>
<comment type="caution">
    <text evidence="2">The sequence shown here is derived from an EMBL/GenBank/DDBJ whole genome shotgun (WGS) entry which is preliminary data.</text>
</comment>
<dbReference type="GO" id="GO:0071897">
    <property type="term" value="P:DNA biosynthetic process"/>
    <property type="evidence" value="ECO:0007669"/>
    <property type="project" value="UniProtKB-ARBA"/>
</dbReference>
<gene>
    <name evidence="2" type="ORF">EVAR_57731_1</name>
</gene>
<feature type="domain" description="Reverse transcriptase" evidence="1">
    <location>
        <begin position="1"/>
        <end position="202"/>
    </location>
</feature>
<dbReference type="Proteomes" id="UP000299102">
    <property type="component" value="Unassembled WGS sequence"/>
</dbReference>
<dbReference type="SUPFAM" id="SSF56672">
    <property type="entry name" value="DNA/RNA polymerases"/>
    <property type="match status" value="1"/>
</dbReference>
<organism evidence="2 3">
    <name type="scientific">Eumeta variegata</name>
    <name type="common">Bagworm moth</name>
    <name type="synonym">Eumeta japonica</name>
    <dbReference type="NCBI Taxonomy" id="151549"/>
    <lineage>
        <taxon>Eukaryota</taxon>
        <taxon>Metazoa</taxon>
        <taxon>Ecdysozoa</taxon>
        <taxon>Arthropoda</taxon>
        <taxon>Hexapoda</taxon>
        <taxon>Insecta</taxon>
        <taxon>Pterygota</taxon>
        <taxon>Neoptera</taxon>
        <taxon>Endopterygota</taxon>
        <taxon>Lepidoptera</taxon>
        <taxon>Glossata</taxon>
        <taxon>Ditrysia</taxon>
        <taxon>Tineoidea</taxon>
        <taxon>Psychidae</taxon>
        <taxon>Oiketicinae</taxon>
        <taxon>Eumeta</taxon>
    </lineage>
</organism>
<dbReference type="InterPro" id="IPR000477">
    <property type="entry name" value="RT_dom"/>
</dbReference>
<dbReference type="OrthoDB" id="415822at2759"/>
<dbReference type="PROSITE" id="PS50878">
    <property type="entry name" value="RT_POL"/>
    <property type="match status" value="1"/>
</dbReference>
<dbReference type="EMBL" id="BGZK01001104">
    <property type="protein sequence ID" value="GBP71347.1"/>
    <property type="molecule type" value="Genomic_DNA"/>
</dbReference>
<proteinExistence type="predicted"/>
<dbReference type="InterPro" id="IPR043502">
    <property type="entry name" value="DNA/RNA_pol_sf"/>
</dbReference>
<name>A0A4C1Y9Y4_EUMVA</name>
<accession>A0A4C1Y9Y4</accession>
<protein>
    <submittedName>
        <fullName evidence="2">Retrovirus-related Pol polyprotein from type-1 retrotransposable element R1 2</fullName>
    </submittedName>
</protein>
<evidence type="ECO:0000259" key="1">
    <source>
        <dbReference type="PROSITE" id="PS50878"/>
    </source>
</evidence>
<sequence>MDILQQDAKVINTGPEGDLEICDLEDTTTRDDLLAALQKVAGNDCYIAVEAIKIRKVFRDIQTVLVMLAAAIAQKMYTGGAASYFTDRVLKYDTKNGPKEYGITGGIPQGSVLGPFLWNIMYEGLLRLTLLRSVNFVACADDVAVVIGVKHLDEISNMYDINFERTHRWMDTMNLQLAKHKIEAVLITSRKAIETIKLKVGE</sequence>
<evidence type="ECO:0000313" key="3">
    <source>
        <dbReference type="Proteomes" id="UP000299102"/>
    </source>
</evidence>
<keyword evidence="3" id="KW-1185">Reference proteome</keyword>